<dbReference type="Gene3D" id="1.10.286.20">
    <property type="match status" value="1"/>
</dbReference>
<protein>
    <recommendedName>
        <fullName evidence="2 6">Elongation factor Ts</fullName>
        <shortName evidence="6">EF-Ts</shortName>
    </recommendedName>
</protein>
<evidence type="ECO:0000259" key="9">
    <source>
        <dbReference type="Pfam" id="PF00889"/>
    </source>
</evidence>
<evidence type="ECO:0000313" key="11">
    <source>
        <dbReference type="Proteomes" id="UP000824209"/>
    </source>
</evidence>
<dbReference type="InterPro" id="IPR001816">
    <property type="entry name" value="Transl_elong_EFTs/EF1B"/>
</dbReference>
<dbReference type="InterPro" id="IPR018101">
    <property type="entry name" value="Transl_elong_Ts_CS"/>
</dbReference>
<sequence>MAFTATDVKNLREQTGCGMMDCKKALTESNGDFEKAVEYLREKGLAAAAKKAGRIAAEGMVFAEADMAKKVGVVIEVNAETDFVAKNELFRTFVQDLAQIVINENPADVDALLKCKMGDGDVDAALKEKILVIGENIKIRRFERFEGVCAAYIHGGGTHGVLVEFNTSDAVASKPEFVAFGKDIAMQIAAVNPAYLNEASVPAEVLEKEKEILLAQISNDPKLASKPDQVKEKMVEGKIGKYYKENCLVDQQFVKDGDLTVAQYVEKTGKELGGDIEIVKYVRFEKGEGLEKKEDDFAAEVASMVK</sequence>
<evidence type="ECO:0000256" key="5">
    <source>
        <dbReference type="ARBA" id="ARBA00025453"/>
    </source>
</evidence>
<evidence type="ECO:0000256" key="6">
    <source>
        <dbReference type="HAMAP-Rule" id="MF_00050"/>
    </source>
</evidence>
<evidence type="ECO:0000256" key="1">
    <source>
        <dbReference type="ARBA" id="ARBA00005532"/>
    </source>
</evidence>
<evidence type="ECO:0000256" key="7">
    <source>
        <dbReference type="RuleBase" id="RU000642"/>
    </source>
</evidence>
<dbReference type="FunFam" id="1.10.286.20:FF:000001">
    <property type="entry name" value="Elongation factor Ts"/>
    <property type="match status" value="1"/>
</dbReference>
<dbReference type="InterPro" id="IPR014039">
    <property type="entry name" value="Transl_elong_EFTs/EF1B_dimer"/>
</dbReference>
<dbReference type="Gene3D" id="3.30.479.20">
    <property type="entry name" value="Elongation factor Ts, dimerisation domain"/>
    <property type="match status" value="2"/>
</dbReference>
<dbReference type="Proteomes" id="UP000824209">
    <property type="component" value="Unassembled WGS sequence"/>
</dbReference>
<dbReference type="InterPro" id="IPR036402">
    <property type="entry name" value="EF-Ts_dimer_sf"/>
</dbReference>
<dbReference type="FunFam" id="1.10.8.10:FF:000001">
    <property type="entry name" value="Elongation factor Ts"/>
    <property type="match status" value="1"/>
</dbReference>
<dbReference type="SUPFAM" id="SSF54713">
    <property type="entry name" value="Elongation factor Ts (EF-Ts), dimerisation domain"/>
    <property type="match status" value="2"/>
</dbReference>
<comment type="function">
    <text evidence="5 6 7">Associates with the EF-Tu.GDP complex and induces the exchange of GDP to GTP. It remains bound to the aminoacyl-tRNA.EF-Tu.GTP complex up to the GTP hydrolysis stage on the ribosome.</text>
</comment>
<dbReference type="PANTHER" id="PTHR11741">
    <property type="entry name" value="ELONGATION FACTOR TS"/>
    <property type="match status" value="1"/>
</dbReference>
<keyword evidence="4 6" id="KW-0648">Protein biosynthesis</keyword>
<dbReference type="Gene3D" id="1.10.8.10">
    <property type="entry name" value="DNA helicase RuvA subunit, C-terminal domain"/>
    <property type="match status" value="1"/>
</dbReference>
<dbReference type="PROSITE" id="PS01126">
    <property type="entry name" value="EF_TS_1"/>
    <property type="match status" value="1"/>
</dbReference>
<dbReference type="PANTHER" id="PTHR11741:SF0">
    <property type="entry name" value="ELONGATION FACTOR TS, MITOCHONDRIAL"/>
    <property type="match status" value="1"/>
</dbReference>
<dbReference type="GO" id="GO:0005737">
    <property type="term" value="C:cytoplasm"/>
    <property type="evidence" value="ECO:0007669"/>
    <property type="project" value="UniProtKB-SubCell"/>
</dbReference>
<dbReference type="AlphaFoldDB" id="A0A9D2M3Z3"/>
<dbReference type="EMBL" id="DWYA01000085">
    <property type="protein sequence ID" value="HJB40602.1"/>
    <property type="molecule type" value="Genomic_DNA"/>
</dbReference>
<name>A0A9D2M3Z3_9FIRM</name>
<dbReference type="InterPro" id="IPR009060">
    <property type="entry name" value="UBA-like_sf"/>
</dbReference>
<evidence type="ECO:0000256" key="8">
    <source>
        <dbReference type="RuleBase" id="RU000643"/>
    </source>
</evidence>
<feature type="region of interest" description="Involved in Mg(2+) ion dislocation from EF-Tu" evidence="6">
    <location>
        <begin position="81"/>
        <end position="84"/>
    </location>
</feature>
<dbReference type="SUPFAM" id="SSF46934">
    <property type="entry name" value="UBA-like"/>
    <property type="match status" value="1"/>
</dbReference>
<dbReference type="CDD" id="cd14275">
    <property type="entry name" value="UBA_EF-Ts"/>
    <property type="match status" value="1"/>
</dbReference>
<reference evidence="10" key="2">
    <citation type="submission" date="2021-04" db="EMBL/GenBank/DDBJ databases">
        <authorList>
            <person name="Gilroy R."/>
        </authorList>
    </citation>
    <scope>NUCLEOTIDE SEQUENCE</scope>
    <source>
        <strain evidence="10">ChiBcec8-14828</strain>
    </source>
</reference>
<dbReference type="GO" id="GO:0003746">
    <property type="term" value="F:translation elongation factor activity"/>
    <property type="evidence" value="ECO:0007669"/>
    <property type="project" value="UniProtKB-UniRule"/>
</dbReference>
<evidence type="ECO:0000313" key="10">
    <source>
        <dbReference type="EMBL" id="HJB40602.1"/>
    </source>
</evidence>
<accession>A0A9D2M3Z3</accession>
<reference evidence="10" key="1">
    <citation type="journal article" date="2021" name="PeerJ">
        <title>Extensive microbial diversity within the chicken gut microbiome revealed by metagenomics and culture.</title>
        <authorList>
            <person name="Gilroy R."/>
            <person name="Ravi A."/>
            <person name="Getino M."/>
            <person name="Pursley I."/>
            <person name="Horton D.L."/>
            <person name="Alikhan N.F."/>
            <person name="Baker D."/>
            <person name="Gharbi K."/>
            <person name="Hall N."/>
            <person name="Watson M."/>
            <person name="Adriaenssens E.M."/>
            <person name="Foster-Nyarko E."/>
            <person name="Jarju S."/>
            <person name="Secka A."/>
            <person name="Antonio M."/>
            <person name="Oren A."/>
            <person name="Chaudhuri R.R."/>
            <person name="La Ragione R."/>
            <person name="Hildebrand F."/>
            <person name="Pallen M.J."/>
        </authorList>
    </citation>
    <scope>NUCLEOTIDE SEQUENCE</scope>
    <source>
        <strain evidence="10">ChiBcec8-14828</strain>
    </source>
</reference>
<proteinExistence type="inferred from homology"/>
<comment type="similarity">
    <text evidence="1 6 7">Belongs to the EF-Ts family.</text>
</comment>
<keyword evidence="3 6" id="KW-0251">Elongation factor</keyword>
<comment type="subcellular location">
    <subcellularLocation>
        <location evidence="6 8">Cytoplasm</location>
    </subcellularLocation>
</comment>
<feature type="domain" description="Translation elongation factor EFTs/EF1B dimerisation" evidence="9">
    <location>
        <begin position="72"/>
        <end position="288"/>
    </location>
</feature>
<dbReference type="HAMAP" id="MF_00050">
    <property type="entry name" value="EF_Ts"/>
    <property type="match status" value="1"/>
</dbReference>
<evidence type="ECO:0000256" key="2">
    <source>
        <dbReference type="ARBA" id="ARBA00016956"/>
    </source>
</evidence>
<dbReference type="NCBIfam" id="TIGR00116">
    <property type="entry name" value="tsf"/>
    <property type="match status" value="1"/>
</dbReference>
<gene>
    <name evidence="6 10" type="primary">tsf</name>
    <name evidence="10" type="ORF">H9943_09435</name>
</gene>
<comment type="caution">
    <text evidence="10">The sequence shown here is derived from an EMBL/GenBank/DDBJ whole genome shotgun (WGS) entry which is preliminary data.</text>
</comment>
<dbReference type="PROSITE" id="PS01127">
    <property type="entry name" value="EF_TS_2"/>
    <property type="match status" value="1"/>
</dbReference>
<organism evidence="10 11">
    <name type="scientific">Candidatus Ruthenibacterium avium</name>
    <dbReference type="NCBI Taxonomy" id="2838751"/>
    <lineage>
        <taxon>Bacteria</taxon>
        <taxon>Bacillati</taxon>
        <taxon>Bacillota</taxon>
        <taxon>Clostridia</taxon>
        <taxon>Eubacteriales</taxon>
        <taxon>Oscillospiraceae</taxon>
        <taxon>Ruthenibacterium</taxon>
    </lineage>
</organism>
<keyword evidence="6" id="KW-0963">Cytoplasm</keyword>
<evidence type="ECO:0000256" key="4">
    <source>
        <dbReference type="ARBA" id="ARBA00022917"/>
    </source>
</evidence>
<dbReference type="Pfam" id="PF00889">
    <property type="entry name" value="EF_TS"/>
    <property type="match status" value="1"/>
</dbReference>
<evidence type="ECO:0000256" key="3">
    <source>
        <dbReference type="ARBA" id="ARBA00022768"/>
    </source>
</evidence>